<evidence type="ECO:0000256" key="2">
    <source>
        <dbReference type="SAM" id="Phobius"/>
    </source>
</evidence>
<keyword evidence="2" id="KW-0812">Transmembrane</keyword>
<feature type="compositionally biased region" description="Low complexity" evidence="1">
    <location>
        <begin position="451"/>
        <end position="479"/>
    </location>
</feature>
<comment type="caution">
    <text evidence="3">The sequence shown here is derived from an EMBL/GenBank/DDBJ whole genome shotgun (WGS) entry which is preliminary data.</text>
</comment>
<name>A0A0B4CPN2_9CAUL</name>
<feature type="transmembrane region" description="Helical" evidence="2">
    <location>
        <begin position="324"/>
        <end position="345"/>
    </location>
</feature>
<keyword evidence="2" id="KW-1133">Transmembrane helix</keyword>
<dbReference type="EMBL" id="JWSY01000011">
    <property type="protein sequence ID" value="KIC58422.1"/>
    <property type="molecule type" value="Genomic_DNA"/>
</dbReference>
<organism evidence="3 4">
    <name type="scientific">Brevundimonas nasdae</name>
    <dbReference type="NCBI Taxonomy" id="172043"/>
    <lineage>
        <taxon>Bacteria</taxon>
        <taxon>Pseudomonadati</taxon>
        <taxon>Pseudomonadota</taxon>
        <taxon>Alphaproteobacteria</taxon>
        <taxon>Caulobacterales</taxon>
        <taxon>Caulobacteraceae</taxon>
        <taxon>Brevundimonas</taxon>
    </lineage>
</organism>
<protein>
    <submittedName>
        <fullName evidence="3">Uncharacterized protein</fullName>
    </submittedName>
</protein>
<evidence type="ECO:0000313" key="4">
    <source>
        <dbReference type="Proteomes" id="UP000031166"/>
    </source>
</evidence>
<proteinExistence type="predicted"/>
<gene>
    <name evidence="3" type="ORF">RM53_08420</name>
</gene>
<feature type="transmembrane region" description="Helical" evidence="2">
    <location>
        <begin position="357"/>
        <end position="378"/>
    </location>
</feature>
<dbReference type="AlphaFoldDB" id="A0A0B4CPN2"/>
<evidence type="ECO:0000256" key="1">
    <source>
        <dbReference type="SAM" id="MobiDB-lite"/>
    </source>
</evidence>
<reference evidence="3 4" key="1">
    <citation type="submission" date="2014-12" db="EMBL/GenBank/DDBJ databases">
        <title>Genome sequencing of Brevundimonas nasdae TPW30.</title>
        <authorList>
            <person name="Tan P.W."/>
            <person name="Chan K.-G."/>
        </authorList>
    </citation>
    <scope>NUCLEOTIDE SEQUENCE [LARGE SCALE GENOMIC DNA]</scope>
    <source>
        <strain evidence="3 4">TPW30</strain>
    </source>
</reference>
<feature type="region of interest" description="Disordered" evidence="1">
    <location>
        <begin position="451"/>
        <end position="486"/>
    </location>
</feature>
<feature type="transmembrane region" description="Helical" evidence="2">
    <location>
        <begin position="414"/>
        <end position="439"/>
    </location>
</feature>
<accession>A0A0B4CPN2</accession>
<evidence type="ECO:0000313" key="3">
    <source>
        <dbReference type="EMBL" id="KIC58422.1"/>
    </source>
</evidence>
<sequence>MAPSPTKLAEALERLTAAGHATVTEREDDVTASGVGAADAAVIAEAAAELGWDLQVEDATPEAISVDQIAPAFEPFRLVVTKPASPPGVTLALSRSSVRDWLRTEARSPVLWAAGLSSSIDTRTARITHWGDERVFAPSPTGCDPRKVVRELAPERLVAGDIDHWLLRDPNTHPPLDHWAARAWADAAYSVLLRALSDEVEENGDLLFRGPPLSRLSPEPNLPDALGMQGRCAVQRAAAWVFETPSEMRPRHDLFAPEIARTAHPGSGAGAAFGLAAGLALEGATVARAFGLSEVSRDSLKAMTDLKKAVGDEIGKLSETTRGIAAAVAAALFAGVALIATRLMLDDPALIVRQAAAVIGAVLFLYVVAVIASGVQYVTLQRRLRTEWYGKIYRFLSKDEYHTMVVKPAASAELGFFLAAWIGGFASLLLLGLVIHTAFADREAPTIARPTAPPAAAAAPAETTTPAAPEKTAVTVPVTNSAGKRS</sequence>
<keyword evidence="2" id="KW-0472">Membrane</keyword>
<dbReference type="Proteomes" id="UP000031166">
    <property type="component" value="Unassembled WGS sequence"/>
</dbReference>